<evidence type="ECO:0000313" key="1">
    <source>
        <dbReference type="EMBL" id="MQY16386.1"/>
    </source>
</evidence>
<keyword evidence="2" id="KW-1185">Reference proteome</keyword>
<evidence type="ECO:0000313" key="2">
    <source>
        <dbReference type="Proteomes" id="UP000466345"/>
    </source>
</evidence>
<sequence length="172" mass="18496">MPRASELRISCMDVSLRTTRTHRTAAAISSTSASIIVPAASPNSSGSSAPLYCRAAIWSMIRSATNTIHQALSRPRLDNWKFPSSVGGVLHCQMSLAIFLGITKLANGMNHAPIVQPDPIRSGPLRKDAAFRWARWNQMTNTTPVAISATIWNTPDSAYSASAWSNSLSSAV</sequence>
<protein>
    <submittedName>
        <fullName evidence="1">Uncharacterized protein</fullName>
    </submittedName>
</protein>
<name>A0A7K0CSA7_9ACTN</name>
<dbReference type="AlphaFoldDB" id="A0A7K0CSA7"/>
<accession>A0A7K0CSA7</accession>
<dbReference type="EMBL" id="WEGJ01000054">
    <property type="protein sequence ID" value="MQY16386.1"/>
    <property type="molecule type" value="Genomic_DNA"/>
</dbReference>
<organism evidence="1 2">
    <name type="scientific">Streptomyces smaragdinus</name>
    <dbReference type="NCBI Taxonomy" id="2585196"/>
    <lineage>
        <taxon>Bacteria</taxon>
        <taxon>Bacillati</taxon>
        <taxon>Actinomycetota</taxon>
        <taxon>Actinomycetes</taxon>
        <taxon>Kitasatosporales</taxon>
        <taxon>Streptomycetaceae</taxon>
        <taxon>Streptomyces</taxon>
    </lineage>
</organism>
<dbReference type="Proteomes" id="UP000466345">
    <property type="component" value="Unassembled WGS sequence"/>
</dbReference>
<proteinExistence type="predicted"/>
<comment type="caution">
    <text evidence="1">The sequence shown here is derived from an EMBL/GenBank/DDBJ whole genome shotgun (WGS) entry which is preliminary data.</text>
</comment>
<reference evidence="1 2" key="1">
    <citation type="submission" date="2019-10" db="EMBL/GenBank/DDBJ databases">
        <title>Streptomyces smaragdinus sp. nov. and Streptomyces fabii sp. nov., isolated from the gut of fungus growing-termite Macrotermes natalensis.</title>
        <authorList>
            <person name="Schwitalla J."/>
            <person name="Benndorf R."/>
            <person name="Martin K."/>
            <person name="De Beer W."/>
            <person name="Kaster A.-K."/>
            <person name="Vollmers J."/>
            <person name="Poulsen M."/>
            <person name="Beemelmanns C."/>
        </authorList>
    </citation>
    <scope>NUCLEOTIDE SEQUENCE [LARGE SCALE GENOMIC DNA]</scope>
    <source>
        <strain evidence="1 2">RB5</strain>
    </source>
</reference>
<gene>
    <name evidence="1" type="ORF">SRB5_65850</name>
</gene>